<sequence length="133" mass="14538">MPPARTRTRRPERRPADSAIGPAQRFFTLLATVLGVVSGVVAILPSVLFASSFRSGDPGVSRVAGDSGVRLLALVVVPGLLTVLWLALTAPLVRRSGRRRYTWTLALAGLATPLFLYWVVPEHTRQELWTFFG</sequence>
<accession>A0ABS5TPZ2</accession>
<keyword evidence="1" id="KW-0472">Membrane</keyword>
<keyword evidence="1" id="KW-0812">Transmembrane</keyword>
<name>A0ABS5TPZ2_9ACTN</name>
<evidence type="ECO:0000256" key="1">
    <source>
        <dbReference type="SAM" id="Phobius"/>
    </source>
</evidence>
<dbReference type="RefSeq" id="WP_214158033.1">
    <property type="nucleotide sequence ID" value="NZ_JAHBAY010000009.1"/>
</dbReference>
<comment type="caution">
    <text evidence="2">The sequence shown here is derived from an EMBL/GenBank/DDBJ whole genome shotgun (WGS) entry which is preliminary data.</text>
</comment>
<feature type="transmembrane region" description="Helical" evidence="1">
    <location>
        <begin position="26"/>
        <end position="49"/>
    </location>
</feature>
<evidence type="ECO:0000313" key="3">
    <source>
        <dbReference type="Proteomes" id="UP001197247"/>
    </source>
</evidence>
<protein>
    <recommendedName>
        <fullName evidence="4">Integral membrane protein</fullName>
    </recommendedName>
</protein>
<evidence type="ECO:0008006" key="4">
    <source>
        <dbReference type="Google" id="ProtNLM"/>
    </source>
</evidence>
<gene>
    <name evidence="2" type="ORF">KIH74_22205</name>
</gene>
<proteinExistence type="predicted"/>
<evidence type="ECO:0000313" key="2">
    <source>
        <dbReference type="EMBL" id="MBT0771669.1"/>
    </source>
</evidence>
<keyword evidence="3" id="KW-1185">Reference proteome</keyword>
<keyword evidence="1" id="KW-1133">Transmembrane helix</keyword>
<dbReference type="Proteomes" id="UP001197247">
    <property type="component" value="Unassembled WGS sequence"/>
</dbReference>
<feature type="transmembrane region" description="Helical" evidence="1">
    <location>
        <begin position="101"/>
        <end position="120"/>
    </location>
</feature>
<organism evidence="2 3">
    <name type="scientific">Kineosporia corallincola</name>
    <dbReference type="NCBI Taxonomy" id="2835133"/>
    <lineage>
        <taxon>Bacteria</taxon>
        <taxon>Bacillati</taxon>
        <taxon>Actinomycetota</taxon>
        <taxon>Actinomycetes</taxon>
        <taxon>Kineosporiales</taxon>
        <taxon>Kineosporiaceae</taxon>
        <taxon>Kineosporia</taxon>
    </lineage>
</organism>
<dbReference type="EMBL" id="JAHBAY010000009">
    <property type="protein sequence ID" value="MBT0771669.1"/>
    <property type="molecule type" value="Genomic_DNA"/>
</dbReference>
<feature type="transmembrane region" description="Helical" evidence="1">
    <location>
        <begin position="69"/>
        <end position="89"/>
    </location>
</feature>
<reference evidence="2 3" key="1">
    <citation type="submission" date="2021-05" db="EMBL/GenBank/DDBJ databases">
        <title>Kineosporia and Streptomyces sp. nov. two new marine actinobacteria isolated from Coral.</title>
        <authorList>
            <person name="Buangrab K."/>
            <person name="Sutthacheep M."/>
            <person name="Yeemin T."/>
            <person name="Harunari E."/>
            <person name="Igarashi Y."/>
            <person name="Kanchanasin P."/>
            <person name="Tanasupawat S."/>
            <person name="Phongsopitanun W."/>
        </authorList>
    </citation>
    <scope>NUCLEOTIDE SEQUENCE [LARGE SCALE GENOMIC DNA]</scope>
    <source>
        <strain evidence="2 3">J2-2</strain>
    </source>
</reference>